<evidence type="ECO:0000256" key="1">
    <source>
        <dbReference type="SAM" id="MobiDB-lite"/>
    </source>
</evidence>
<gene>
    <name evidence="3" type="ORF">BKA19_1598</name>
</gene>
<dbReference type="InterPro" id="IPR058548">
    <property type="entry name" value="MlaB-like_STAS"/>
</dbReference>
<accession>A0A4Q7Y642</accession>
<proteinExistence type="predicted"/>
<evidence type="ECO:0000313" key="3">
    <source>
        <dbReference type="EMBL" id="RZU31914.1"/>
    </source>
</evidence>
<dbReference type="Gene3D" id="3.30.750.24">
    <property type="entry name" value="STAS domain"/>
    <property type="match status" value="1"/>
</dbReference>
<evidence type="ECO:0000259" key="2">
    <source>
        <dbReference type="PROSITE" id="PS50801"/>
    </source>
</evidence>
<sequence length="152" mass="16374">MAAPANPPDLDHDAGWVPFQVSVDVGTATVVVAGELDREHAPYVLDGLWSLTRSERSRWVLDTERVTFCDAAGLRTLVTGHHLARRHGCQMVLERPSPCLHRLVVLVGLDGLLVLLPAGPAAVDEHRPLPPTGLLRAGQRGRAVPGPAPRSR</sequence>
<evidence type="ECO:0000313" key="4">
    <source>
        <dbReference type="Proteomes" id="UP000292507"/>
    </source>
</evidence>
<protein>
    <submittedName>
        <fullName evidence="3">Anti-anti-sigma factor</fullName>
    </submittedName>
</protein>
<keyword evidence="4" id="KW-1185">Reference proteome</keyword>
<feature type="domain" description="STAS" evidence="2">
    <location>
        <begin position="17"/>
        <end position="109"/>
    </location>
</feature>
<organism evidence="3 4">
    <name type="scientific">Blastococcus saxobsidens</name>
    <dbReference type="NCBI Taxonomy" id="138336"/>
    <lineage>
        <taxon>Bacteria</taxon>
        <taxon>Bacillati</taxon>
        <taxon>Actinomycetota</taxon>
        <taxon>Actinomycetes</taxon>
        <taxon>Geodermatophilales</taxon>
        <taxon>Geodermatophilaceae</taxon>
        <taxon>Blastococcus</taxon>
    </lineage>
</organism>
<dbReference type="AlphaFoldDB" id="A0A4Q7Y642"/>
<dbReference type="Pfam" id="PF13466">
    <property type="entry name" value="STAS_2"/>
    <property type="match status" value="1"/>
</dbReference>
<name>A0A4Q7Y642_9ACTN</name>
<reference evidence="3 4" key="1">
    <citation type="submission" date="2019-02" db="EMBL/GenBank/DDBJ databases">
        <title>Sequencing the genomes of 1000 actinobacteria strains.</title>
        <authorList>
            <person name="Klenk H.-P."/>
        </authorList>
    </citation>
    <scope>NUCLEOTIDE SEQUENCE [LARGE SCALE GENOMIC DNA]</scope>
    <source>
        <strain evidence="3 4">DSM 44509</strain>
    </source>
</reference>
<dbReference type="EMBL" id="SHKV01000001">
    <property type="protein sequence ID" value="RZU31914.1"/>
    <property type="molecule type" value="Genomic_DNA"/>
</dbReference>
<dbReference type="SUPFAM" id="SSF52091">
    <property type="entry name" value="SpoIIaa-like"/>
    <property type="match status" value="1"/>
</dbReference>
<feature type="region of interest" description="Disordered" evidence="1">
    <location>
        <begin position="126"/>
        <end position="152"/>
    </location>
</feature>
<comment type="caution">
    <text evidence="3">The sequence shown here is derived from an EMBL/GenBank/DDBJ whole genome shotgun (WGS) entry which is preliminary data.</text>
</comment>
<dbReference type="OrthoDB" id="3533730at2"/>
<dbReference type="RefSeq" id="WP_104529894.1">
    <property type="nucleotide sequence ID" value="NZ_POQT01000036.1"/>
</dbReference>
<dbReference type="CDD" id="cd07043">
    <property type="entry name" value="STAS_anti-anti-sigma_factors"/>
    <property type="match status" value="1"/>
</dbReference>
<dbReference type="InterPro" id="IPR036513">
    <property type="entry name" value="STAS_dom_sf"/>
</dbReference>
<dbReference type="InterPro" id="IPR002645">
    <property type="entry name" value="STAS_dom"/>
</dbReference>
<dbReference type="Proteomes" id="UP000292507">
    <property type="component" value="Unassembled WGS sequence"/>
</dbReference>
<dbReference type="PROSITE" id="PS50801">
    <property type="entry name" value="STAS"/>
    <property type="match status" value="1"/>
</dbReference>